<comment type="caution">
    <text evidence="5">The sequence shown here is derived from an EMBL/GenBank/DDBJ whole genome shotgun (WGS) entry which is preliminary data.</text>
</comment>
<dbReference type="InterPro" id="IPR019775">
    <property type="entry name" value="WD40_repeat_CS"/>
</dbReference>
<accession>A0A5N5G2S2</accession>
<dbReference type="InterPro" id="IPR044630">
    <property type="entry name" value="SPA1/2/3/4"/>
</dbReference>
<dbReference type="EMBL" id="SMOL01000527">
    <property type="protein sequence ID" value="KAB2609689.1"/>
    <property type="molecule type" value="Genomic_DNA"/>
</dbReference>
<dbReference type="InterPro" id="IPR001680">
    <property type="entry name" value="WD40_rpt"/>
</dbReference>
<dbReference type="PROSITE" id="PS50082">
    <property type="entry name" value="WD_REPEATS_2"/>
    <property type="match status" value="3"/>
</dbReference>
<evidence type="ECO:0000256" key="1">
    <source>
        <dbReference type="ARBA" id="ARBA00022574"/>
    </source>
</evidence>
<evidence type="ECO:0000256" key="2">
    <source>
        <dbReference type="ARBA" id="ARBA00022737"/>
    </source>
</evidence>
<organism evidence="5 6">
    <name type="scientific">Pyrus ussuriensis x Pyrus communis</name>
    <dbReference type="NCBI Taxonomy" id="2448454"/>
    <lineage>
        <taxon>Eukaryota</taxon>
        <taxon>Viridiplantae</taxon>
        <taxon>Streptophyta</taxon>
        <taxon>Embryophyta</taxon>
        <taxon>Tracheophyta</taxon>
        <taxon>Spermatophyta</taxon>
        <taxon>Magnoliopsida</taxon>
        <taxon>eudicotyledons</taxon>
        <taxon>Gunneridae</taxon>
        <taxon>Pentapetalae</taxon>
        <taxon>rosids</taxon>
        <taxon>fabids</taxon>
        <taxon>Rosales</taxon>
        <taxon>Rosaceae</taxon>
        <taxon>Amygdaloideae</taxon>
        <taxon>Maleae</taxon>
        <taxon>Pyrus</taxon>
    </lineage>
</organism>
<sequence length="1045" mass="117451">MEDAVAEEVNPLDPAEVAQLQRKENDYSLKSENGNPLECQEMRIPVEGDYPLSSRHEILEKVDMAGYVNKLEHPYGGLGFRNDVGFMEEELTVRNYNSSNLAMLDTSNNQGRMQSRQNPQQHLFQLASGSGSGSSQVKTAVKDTGKAISGGLENEGATSFPGFWNKRELSDNHYDVVEELTNIENTGASANTYAGIRTKILSRPGFSEFFVKNTLKGKGVILKGPNPENCHIESRNLNSLKVAGDSLVASNPTMSMNANVITPSSNGVNVGLRGGGSNHDENSLREWLNIGRPKANKVECLYIFRQIVDLVDNFHSKGVSLPGLRPSFFKLLPSNQVKYVGLPVRNEMLESMRDRDISLSENNSIRKKQKIIQNTRLHWPQFSSTAYCMHDNVNTSHVNSTRLQNRSDAFDEHNPRTRHEIRTISTNPHMDYAAQRFTPISELLEEKWYVSPEELSEGSCTIFSNIYSLGVLLFELLAHFDSNRALSAAMSNLQHRILPPNFLSENGKEVGFIMWLLHPEPSSRPTTRQILQSEVVNRLQEVSVKKLSSSVEQEDAELDLLLHFLSSLKEQKQNHAANLMETIGFIEADVEEVERRHSLRKPLIDCGLYDESLSGRKYMFVSKEDSRSEVLSPLFPVPSSNESRLMKNIDQFESAYFSMRSRIQIPETDSRIRRDKDLLRTRNNWYVGTKDEDKETCTDRLGAIFDGLCKYSRYSKFEVRGILRNGDFSSSSKVISSMSFDRDEDYFATAGVSMKIKIFEFNAFFNDSVDIHYPVIEMSNKSRITCVCWNNYIKSYLASSDYDGVIKLWDASTGQEFAQYTEHATRAWSVDFSQVYPTTLASGSDDGSVKLWSINEKNCLDTIKHAANVCCVQFSAHSSHLLAFGSADYRTYCYDLRNTKIPWCVLDGHKKAVSYVKFLDSETLVSASTDSTLKLWDLNRTSMSDPSTDACSLTLGGHTNEKNFVGLSVSDGYIACGSETNEVYAYYRSLPMPITSHKFGSIDPISGKETDDYSAQWVSSVCWRGKSGMVVAANSDGCIKVLQIV</sequence>
<evidence type="ECO:0000313" key="5">
    <source>
        <dbReference type="EMBL" id="KAB2609689.1"/>
    </source>
</evidence>
<dbReference type="GO" id="GO:0009640">
    <property type="term" value="P:photomorphogenesis"/>
    <property type="evidence" value="ECO:0007669"/>
    <property type="project" value="InterPro"/>
</dbReference>
<dbReference type="GO" id="GO:0004672">
    <property type="term" value="F:protein kinase activity"/>
    <property type="evidence" value="ECO:0007669"/>
    <property type="project" value="InterPro"/>
</dbReference>
<reference evidence="5 6" key="1">
    <citation type="submission" date="2019-09" db="EMBL/GenBank/DDBJ databases">
        <authorList>
            <person name="Ou C."/>
        </authorList>
    </citation>
    <scope>NUCLEOTIDE SEQUENCE [LARGE SCALE GENOMIC DNA]</scope>
    <source>
        <strain evidence="5">S2</strain>
        <tissue evidence="5">Leaf</tissue>
    </source>
</reference>
<dbReference type="InterPro" id="IPR000719">
    <property type="entry name" value="Prot_kinase_dom"/>
</dbReference>
<name>A0A5N5G2S2_9ROSA</name>
<feature type="repeat" description="WD" evidence="3">
    <location>
        <begin position="777"/>
        <end position="819"/>
    </location>
</feature>
<dbReference type="InterPro" id="IPR015943">
    <property type="entry name" value="WD40/YVTN_repeat-like_dom_sf"/>
</dbReference>
<keyword evidence="6" id="KW-1185">Reference proteome</keyword>
<dbReference type="InterPro" id="IPR011009">
    <property type="entry name" value="Kinase-like_dom_sf"/>
</dbReference>
<dbReference type="OrthoDB" id="273771at2759"/>
<dbReference type="Pfam" id="PF00400">
    <property type="entry name" value="WD40"/>
    <property type="match status" value="3"/>
</dbReference>
<dbReference type="Gene3D" id="2.130.10.10">
    <property type="entry name" value="YVTN repeat-like/Quinoprotein amine dehydrogenase"/>
    <property type="match status" value="1"/>
</dbReference>
<dbReference type="PANTHER" id="PTHR44218:SF15">
    <property type="entry name" value="PROTEIN SPA1-RELATED 2"/>
    <property type="match status" value="1"/>
</dbReference>
<evidence type="ECO:0000256" key="3">
    <source>
        <dbReference type="PROSITE-ProRule" id="PRU00221"/>
    </source>
</evidence>
<dbReference type="SMART" id="SM00320">
    <property type="entry name" value="WD40"/>
    <property type="match status" value="7"/>
</dbReference>
<dbReference type="PROSITE" id="PS00678">
    <property type="entry name" value="WD_REPEATS_1"/>
    <property type="match status" value="2"/>
</dbReference>
<dbReference type="Proteomes" id="UP000327157">
    <property type="component" value="Unassembled WGS sequence"/>
</dbReference>
<dbReference type="PROSITE" id="PS50294">
    <property type="entry name" value="WD_REPEATS_REGION"/>
    <property type="match status" value="2"/>
</dbReference>
<dbReference type="PRINTS" id="PR00320">
    <property type="entry name" value="GPROTEINBRPT"/>
</dbReference>
<evidence type="ECO:0000259" key="4">
    <source>
        <dbReference type="PROSITE" id="PS50011"/>
    </source>
</evidence>
<dbReference type="PANTHER" id="PTHR44218">
    <property type="entry name" value="PROTEIN SPA1-RELATED 2"/>
    <property type="match status" value="1"/>
</dbReference>
<evidence type="ECO:0000313" key="6">
    <source>
        <dbReference type="Proteomes" id="UP000327157"/>
    </source>
</evidence>
<dbReference type="GO" id="GO:0005524">
    <property type="term" value="F:ATP binding"/>
    <property type="evidence" value="ECO:0007669"/>
    <property type="project" value="InterPro"/>
</dbReference>
<feature type="domain" description="Protein kinase" evidence="4">
    <location>
        <begin position="163"/>
        <end position="536"/>
    </location>
</feature>
<gene>
    <name evidence="5" type="ORF">D8674_041420</name>
</gene>
<feature type="repeat" description="WD" evidence="3">
    <location>
        <begin position="820"/>
        <end position="862"/>
    </location>
</feature>
<proteinExistence type="predicted"/>
<dbReference type="InterPro" id="IPR036322">
    <property type="entry name" value="WD40_repeat_dom_sf"/>
</dbReference>
<dbReference type="Gene3D" id="1.10.510.10">
    <property type="entry name" value="Transferase(Phosphotransferase) domain 1"/>
    <property type="match status" value="1"/>
</dbReference>
<dbReference type="SUPFAM" id="SSF50978">
    <property type="entry name" value="WD40 repeat-like"/>
    <property type="match status" value="1"/>
</dbReference>
<dbReference type="PROSITE" id="PS50011">
    <property type="entry name" value="PROTEIN_KINASE_DOM"/>
    <property type="match status" value="1"/>
</dbReference>
<keyword evidence="1 3" id="KW-0853">WD repeat</keyword>
<reference evidence="5 6" key="2">
    <citation type="submission" date="2019-11" db="EMBL/GenBank/DDBJ databases">
        <title>A de novo genome assembly of a pear dwarfing rootstock.</title>
        <authorList>
            <person name="Wang F."/>
            <person name="Wang J."/>
            <person name="Li S."/>
            <person name="Zhang Y."/>
            <person name="Fang M."/>
            <person name="Ma L."/>
            <person name="Zhao Y."/>
            <person name="Jiang S."/>
        </authorList>
    </citation>
    <scope>NUCLEOTIDE SEQUENCE [LARGE SCALE GENOMIC DNA]</scope>
    <source>
        <strain evidence="5">S2</strain>
        <tissue evidence="5">Leaf</tissue>
    </source>
</reference>
<dbReference type="SUPFAM" id="SSF56112">
    <property type="entry name" value="Protein kinase-like (PK-like)"/>
    <property type="match status" value="1"/>
</dbReference>
<keyword evidence="2" id="KW-0677">Repeat</keyword>
<protein>
    <submittedName>
        <fullName evidence="5">Protein SPA1-RELATED 2</fullName>
    </submittedName>
</protein>
<dbReference type="InterPro" id="IPR020472">
    <property type="entry name" value="WD40_PAC1"/>
</dbReference>
<dbReference type="AlphaFoldDB" id="A0A5N5G2S2"/>
<feature type="repeat" description="WD" evidence="3">
    <location>
        <begin position="906"/>
        <end position="946"/>
    </location>
</feature>